<organism evidence="3 4">
    <name type="scientific">Mesobaculum littorinae</name>
    <dbReference type="NCBI Taxonomy" id="2486419"/>
    <lineage>
        <taxon>Bacteria</taxon>
        <taxon>Pseudomonadati</taxon>
        <taxon>Pseudomonadota</taxon>
        <taxon>Alphaproteobacteria</taxon>
        <taxon>Rhodobacterales</taxon>
        <taxon>Roseobacteraceae</taxon>
        <taxon>Mesobaculum</taxon>
    </lineage>
</organism>
<accession>A0A438AKM7</accession>
<evidence type="ECO:0000256" key="1">
    <source>
        <dbReference type="SAM" id="MobiDB-lite"/>
    </source>
</evidence>
<evidence type="ECO:0000313" key="4">
    <source>
        <dbReference type="Proteomes" id="UP000285908"/>
    </source>
</evidence>
<protein>
    <submittedName>
        <fullName evidence="3">Uncharacterized protein</fullName>
    </submittedName>
</protein>
<dbReference type="AlphaFoldDB" id="A0A438AKM7"/>
<feature type="transmembrane region" description="Helical" evidence="2">
    <location>
        <begin position="18"/>
        <end position="40"/>
    </location>
</feature>
<gene>
    <name evidence="3" type="ORF">EKE94_00205</name>
</gene>
<feature type="region of interest" description="Disordered" evidence="1">
    <location>
        <begin position="52"/>
        <end position="71"/>
    </location>
</feature>
<comment type="caution">
    <text evidence="3">The sequence shown here is derived from an EMBL/GenBank/DDBJ whole genome shotgun (WGS) entry which is preliminary data.</text>
</comment>
<sequence>MLQSVIDGIELPQTPAKVLGRAVFAAGLLSLCIAITGTLVRLDPAADALRDSATPVAQPAAALSQSDTDRA</sequence>
<keyword evidence="2" id="KW-0812">Transmembrane</keyword>
<keyword evidence="2" id="KW-0472">Membrane</keyword>
<dbReference type="RefSeq" id="WP_127904597.1">
    <property type="nucleotide sequence ID" value="NZ_RQXX01000001.1"/>
</dbReference>
<proteinExistence type="predicted"/>
<dbReference type="Proteomes" id="UP000285908">
    <property type="component" value="Unassembled WGS sequence"/>
</dbReference>
<dbReference type="EMBL" id="RQXX01000001">
    <property type="protein sequence ID" value="RVV99156.1"/>
    <property type="molecule type" value="Genomic_DNA"/>
</dbReference>
<reference evidence="3 4" key="1">
    <citation type="submission" date="2018-11" db="EMBL/GenBank/DDBJ databases">
        <title>Mesobaculum littorinae gen. nov., sp. nov., isolated from Littorina scabra that represents a novel genus of the order Rhodobacteraceae.</title>
        <authorList>
            <person name="Li F."/>
        </authorList>
    </citation>
    <scope>NUCLEOTIDE SEQUENCE [LARGE SCALE GENOMIC DNA]</scope>
    <source>
        <strain evidence="3 4">M0103</strain>
    </source>
</reference>
<name>A0A438AKM7_9RHOB</name>
<keyword evidence="4" id="KW-1185">Reference proteome</keyword>
<evidence type="ECO:0000313" key="3">
    <source>
        <dbReference type="EMBL" id="RVV99156.1"/>
    </source>
</evidence>
<evidence type="ECO:0000256" key="2">
    <source>
        <dbReference type="SAM" id="Phobius"/>
    </source>
</evidence>
<keyword evidence="2" id="KW-1133">Transmembrane helix</keyword>